<dbReference type="Gene3D" id="3.90.1720.10">
    <property type="entry name" value="endopeptidase domain like (from Nostoc punctiforme)"/>
    <property type="match status" value="1"/>
</dbReference>
<evidence type="ECO:0000256" key="1">
    <source>
        <dbReference type="ARBA" id="ARBA00007074"/>
    </source>
</evidence>
<dbReference type="InterPro" id="IPR038765">
    <property type="entry name" value="Papain-like_cys_pep_sf"/>
</dbReference>
<dbReference type="Pfam" id="PF00877">
    <property type="entry name" value="NLPC_P60"/>
    <property type="match status" value="1"/>
</dbReference>
<reference evidence="7" key="1">
    <citation type="submission" date="2014-06" db="EMBL/GenBank/DDBJ databases">
        <title>Key roles for freshwater Actinobacteria revealed by deep metagenomic sequencing.</title>
        <authorList>
            <person name="Ghai R."/>
            <person name="Mizuno C.M."/>
            <person name="Picazo A."/>
            <person name="Camacho A."/>
            <person name="Rodriguez-Valera F."/>
        </authorList>
    </citation>
    <scope>NUCLEOTIDE SEQUENCE</scope>
</reference>
<feature type="coiled-coil region" evidence="5">
    <location>
        <begin position="164"/>
        <end position="237"/>
    </location>
</feature>
<keyword evidence="2" id="KW-0645">Protease</keyword>
<sequence length="403" mass="44474">MSKKYISIFMISVLFSASPFVNGVAVAKKHKPTLAQIESAKKVELEKKRVAENAAKKLNDARGNLKKLAVLANAAQLKFLAAQRELTAATNELNVATAAHTAALAGVSDTRDEIGNLARNAYMNGGGISNFDAILNANGPQEIIDRISTLENLGARNKTVLFRFKEAEDIAQKARIVADDARKKQQVVVEKVSAIKKEAEDVRNAQQAEVAKLQAVQDKLQRELASARKIRLTLEQRRQLAILEESRSVEAGKTTNQSKVWPIGGPTGAKNIRTDEGERLKAVEFAKRQVLAKKPYVWGAEGPNSFDCSGLVYAAYKHIGLGWPNWDRLNASLYYTYTKQIPIAEMQPGDLIFYSYKGTQSTIHHMSIYAGNGMMWEARSTRSGLRYSEIYSVPGMMPFAGRV</sequence>
<dbReference type="InterPro" id="IPR051202">
    <property type="entry name" value="Peptidase_C40"/>
</dbReference>
<dbReference type="SUPFAM" id="SSF54001">
    <property type="entry name" value="Cysteine proteinases"/>
    <property type="match status" value="1"/>
</dbReference>
<organism evidence="7">
    <name type="scientific">freshwater metagenome</name>
    <dbReference type="NCBI Taxonomy" id="449393"/>
    <lineage>
        <taxon>unclassified sequences</taxon>
        <taxon>metagenomes</taxon>
        <taxon>ecological metagenomes</taxon>
    </lineage>
</organism>
<keyword evidence="5" id="KW-0175">Coiled coil</keyword>
<dbReference type="PANTHER" id="PTHR47053:SF1">
    <property type="entry name" value="MUREIN DD-ENDOPEPTIDASE MEPH-RELATED"/>
    <property type="match status" value="1"/>
</dbReference>
<dbReference type="EMBL" id="JNSL01000024">
    <property type="protein sequence ID" value="KGA20105.1"/>
    <property type="molecule type" value="Genomic_DNA"/>
</dbReference>
<comment type="similarity">
    <text evidence="1">Belongs to the peptidase C40 family.</text>
</comment>
<dbReference type="InterPro" id="IPR000064">
    <property type="entry name" value="NLP_P60_dom"/>
</dbReference>
<keyword evidence="4" id="KW-0788">Thiol protease</keyword>
<dbReference type="PANTHER" id="PTHR47053">
    <property type="entry name" value="MUREIN DD-ENDOPEPTIDASE MEPH-RELATED"/>
    <property type="match status" value="1"/>
</dbReference>
<dbReference type="GO" id="GO:0006508">
    <property type="term" value="P:proteolysis"/>
    <property type="evidence" value="ECO:0007669"/>
    <property type="project" value="UniProtKB-KW"/>
</dbReference>
<evidence type="ECO:0000256" key="3">
    <source>
        <dbReference type="ARBA" id="ARBA00022801"/>
    </source>
</evidence>
<dbReference type="GO" id="GO:0008234">
    <property type="term" value="F:cysteine-type peptidase activity"/>
    <property type="evidence" value="ECO:0007669"/>
    <property type="project" value="UniProtKB-KW"/>
</dbReference>
<comment type="caution">
    <text evidence="7">The sequence shown here is derived from an EMBL/GenBank/DDBJ whole genome shotgun (WGS) entry which is preliminary data.</text>
</comment>
<evidence type="ECO:0000256" key="2">
    <source>
        <dbReference type="ARBA" id="ARBA00022670"/>
    </source>
</evidence>
<evidence type="ECO:0000259" key="6">
    <source>
        <dbReference type="PROSITE" id="PS51935"/>
    </source>
</evidence>
<proteinExistence type="inferred from homology"/>
<feature type="domain" description="NlpC/P60" evidence="6">
    <location>
        <begin position="276"/>
        <end position="403"/>
    </location>
</feature>
<evidence type="ECO:0000313" key="7">
    <source>
        <dbReference type="EMBL" id="KGA20105.1"/>
    </source>
</evidence>
<accession>A0A094Q7F3</accession>
<gene>
    <name evidence="7" type="ORF">GM51_5635</name>
</gene>
<dbReference type="PROSITE" id="PS51935">
    <property type="entry name" value="NLPC_P60"/>
    <property type="match status" value="1"/>
</dbReference>
<dbReference type="Gene3D" id="6.10.250.3150">
    <property type="match status" value="1"/>
</dbReference>
<evidence type="ECO:0000256" key="4">
    <source>
        <dbReference type="ARBA" id="ARBA00022807"/>
    </source>
</evidence>
<dbReference type="AlphaFoldDB" id="A0A094Q7F3"/>
<evidence type="ECO:0000256" key="5">
    <source>
        <dbReference type="SAM" id="Coils"/>
    </source>
</evidence>
<feature type="coiled-coil region" evidence="5">
    <location>
        <begin position="51"/>
        <end position="92"/>
    </location>
</feature>
<keyword evidence="3" id="KW-0378">Hydrolase</keyword>
<protein>
    <recommendedName>
        <fullName evidence="6">NlpC/P60 domain-containing protein</fullName>
    </recommendedName>
</protein>
<name>A0A094Q7F3_9ZZZZ</name>